<dbReference type="OrthoDB" id="7666874at2759"/>
<dbReference type="EMBL" id="BMAO01037634">
    <property type="protein sequence ID" value="GFR19098.1"/>
    <property type="molecule type" value="Genomic_DNA"/>
</dbReference>
<reference evidence="1" key="1">
    <citation type="submission" date="2020-07" db="EMBL/GenBank/DDBJ databases">
        <title>Multicomponent nature underlies the extraordinary mechanical properties of spider dragline silk.</title>
        <authorList>
            <person name="Kono N."/>
            <person name="Nakamura H."/>
            <person name="Mori M."/>
            <person name="Yoshida Y."/>
            <person name="Ohtoshi R."/>
            <person name="Malay A.D."/>
            <person name="Moran D.A.P."/>
            <person name="Tomita M."/>
            <person name="Numata K."/>
            <person name="Arakawa K."/>
        </authorList>
    </citation>
    <scope>NUCLEOTIDE SEQUENCE</scope>
</reference>
<protein>
    <submittedName>
        <fullName evidence="1">Uncharacterized protein</fullName>
    </submittedName>
</protein>
<evidence type="ECO:0000313" key="1">
    <source>
        <dbReference type="EMBL" id="GFR19098.1"/>
    </source>
</evidence>
<name>A0A8X6HAP2_TRICU</name>
<organism evidence="1 2">
    <name type="scientific">Trichonephila clavata</name>
    <name type="common">Joro spider</name>
    <name type="synonym">Nephila clavata</name>
    <dbReference type="NCBI Taxonomy" id="2740835"/>
    <lineage>
        <taxon>Eukaryota</taxon>
        <taxon>Metazoa</taxon>
        <taxon>Ecdysozoa</taxon>
        <taxon>Arthropoda</taxon>
        <taxon>Chelicerata</taxon>
        <taxon>Arachnida</taxon>
        <taxon>Araneae</taxon>
        <taxon>Araneomorphae</taxon>
        <taxon>Entelegynae</taxon>
        <taxon>Araneoidea</taxon>
        <taxon>Nephilidae</taxon>
        <taxon>Trichonephila</taxon>
    </lineage>
</organism>
<keyword evidence="2" id="KW-1185">Reference proteome</keyword>
<gene>
    <name evidence="1" type="primary">NCL1_49061</name>
    <name evidence="1" type="ORF">TNCT_366601</name>
</gene>
<evidence type="ECO:0000313" key="2">
    <source>
        <dbReference type="Proteomes" id="UP000887116"/>
    </source>
</evidence>
<dbReference type="Proteomes" id="UP000887116">
    <property type="component" value="Unassembled WGS sequence"/>
</dbReference>
<comment type="caution">
    <text evidence="1">The sequence shown here is derived from an EMBL/GenBank/DDBJ whole genome shotgun (WGS) entry which is preliminary data.</text>
</comment>
<proteinExistence type="predicted"/>
<dbReference type="AlphaFoldDB" id="A0A8X6HAP2"/>
<sequence length="450" mass="53267">MIFGSPYVPTLLEISFVEIAVRICNVPETMAFMKVYGPVCFIFPSNELRAYINKEIPESSLQINLSLCMTEKKDMLIAQDPTKECWRTFVKFYDDFCSSTDGFTLNNLPSTMWEVMVLKKISCLDFPNSLRNKLMPIIRCICLEIYRWYMEHEEETFGFEILDIQKYFCWNSYGKIDRIKTAKSLINNESLSVSARYNLARHYGFETDFLSLWDKMSIAEKDYAKHLGDPYGQRAWFEYGVTGTVENSIEISQDAFGNPLNFRVFFSLLSPTQKVEWYKIFINFKVMDYADVRFCLSLLEKNEQENILREYSSKILQYYLVWPLQKEFLNVTKNVWPYMSIENYINLAKFIIFERILIGWKDFNYVGLMQELWRQTPDTFKELAKTDKVYQFILPVINCEQNKGFPKEGFLEKYKGKDLEFHHVGINCNLSRDLFLVNPIADVIWTRVFY</sequence>
<accession>A0A8X6HAP2</accession>